<accession>A0A7R9QC41</accession>
<dbReference type="PANTHER" id="PTHR12308">
    <property type="entry name" value="ANOCTAMIN"/>
    <property type="match status" value="1"/>
</dbReference>
<organism evidence="11">
    <name type="scientific">Medioppia subpectinata</name>
    <dbReference type="NCBI Taxonomy" id="1979941"/>
    <lineage>
        <taxon>Eukaryota</taxon>
        <taxon>Metazoa</taxon>
        <taxon>Ecdysozoa</taxon>
        <taxon>Arthropoda</taxon>
        <taxon>Chelicerata</taxon>
        <taxon>Arachnida</taxon>
        <taxon>Acari</taxon>
        <taxon>Acariformes</taxon>
        <taxon>Sarcoptiformes</taxon>
        <taxon>Oribatida</taxon>
        <taxon>Brachypylina</taxon>
        <taxon>Oppioidea</taxon>
        <taxon>Oppiidae</taxon>
        <taxon>Medioppia</taxon>
    </lineage>
</organism>
<keyword evidence="6 8" id="KW-0472">Membrane</keyword>
<dbReference type="InterPro" id="IPR007632">
    <property type="entry name" value="Anoctamin"/>
</dbReference>
<dbReference type="InterPro" id="IPR049452">
    <property type="entry name" value="Anoctamin_TM"/>
</dbReference>
<evidence type="ECO:0000313" key="11">
    <source>
        <dbReference type="EMBL" id="CAD7638712.1"/>
    </source>
</evidence>
<evidence type="ECO:0000256" key="3">
    <source>
        <dbReference type="ARBA" id="ARBA00022475"/>
    </source>
</evidence>
<evidence type="ECO:0000256" key="4">
    <source>
        <dbReference type="ARBA" id="ARBA00022692"/>
    </source>
</evidence>
<evidence type="ECO:0000256" key="5">
    <source>
        <dbReference type="ARBA" id="ARBA00022989"/>
    </source>
</evidence>
<dbReference type="Proteomes" id="UP000759131">
    <property type="component" value="Unassembled WGS sequence"/>
</dbReference>
<dbReference type="AlphaFoldDB" id="A0A7R9QC41"/>
<dbReference type="InterPro" id="IPR032394">
    <property type="entry name" value="Anoct_dimer"/>
</dbReference>
<proteinExistence type="inferred from homology"/>
<evidence type="ECO:0000256" key="2">
    <source>
        <dbReference type="ARBA" id="ARBA00009671"/>
    </source>
</evidence>
<evidence type="ECO:0000313" key="12">
    <source>
        <dbReference type="Proteomes" id="UP000759131"/>
    </source>
</evidence>
<evidence type="ECO:0000259" key="9">
    <source>
        <dbReference type="Pfam" id="PF04547"/>
    </source>
</evidence>
<feature type="domain" description="Anoctamin transmembrane" evidence="9">
    <location>
        <begin position="63"/>
        <end position="164"/>
    </location>
</feature>
<evidence type="ECO:0000256" key="6">
    <source>
        <dbReference type="ARBA" id="ARBA00023136"/>
    </source>
</evidence>
<dbReference type="EMBL" id="OC875816">
    <property type="protein sequence ID" value="CAD7638712.1"/>
    <property type="molecule type" value="Genomic_DNA"/>
</dbReference>
<evidence type="ECO:0000256" key="8">
    <source>
        <dbReference type="RuleBase" id="RU280814"/>
    </source>
</evidence>
<comment type="subcellular location">
    <subcellularLocation>
        <location evidence="1">Cell membrane</location>
        <topology evidence="1">Multi-pass membrane protein</topology>
    </subcellularLocation>
    <subcellularLocation>
        <location evidence="8">Membrane</location>
        <topology evidence="8">Multi-pass membrane protein</topology>
    </subcellularLocation>
</comment>
<feature type="non-terminal residue" evidence="11">
    <location>
        <position position="164"/>
    </location>
</feature>
<name>A0A7R9QC41_9ACAR</name>
<dbReference type="GO" id="GO:0005886">
    <property type="term" value="C:plasma membrane"/>
    <property type="evidence" value="ECO:0007669"/>
    <property type="project" value="UniProtKB-SubCell"/>
</dbReference>
<dbReference type="GO" id="GO:0005254">
    <property type="term" value="F:chloride channel activity"/>
    <property type="evidence" value="ECO:0007669"/>
    <property type="project" value="TreeGrafter"/>
</dbReference>
<gene>
    <name evidence="11" type="ORF">OSB1V03_LOCUS17504</name>
</gene>
<dbReference type="Pfam" id="PF04547">
    <property type="entry name" value="Anoctamin"/>
    <property type="match status" value="1"/>
</dbReference>
<comment type="similarity">
    <text evidence="2 8">Belongs to the anoctamin family.</text>
</comment>
<evidence type="ECO:0000259" key="10">
    <source>
        <dbReference type="Pfam" id="PF16178"/>
    </source>
</evidence>
<feature type="domain" description="Anoctamin dimerisation" evidence="10">
    <location>
        <begin position="3"/>
        <end position="60"/>
    </location>
</feature>
<dbReference type="PANTHER" id="PTHR12308:SF87">
    <property type="entry name" value="ANOCTAMIN"/>
    <property type="match status" value="1"/>
</dbReference>
<dbReference type="Pfam" id="PF16178">
    <property type="entry name" value="Anoct_dimer"/>
    <property type="match status" value="1"/>
</dbReference>
<keyword evidence="5 8" id="KW-1133">Transmembrane helix</keyword>
<sequence>MAQTGIDRLIEQQVFTASYPLHDGQYESAKNITEPQHYNKRQILYYYWAQWSKWYKYQPLDHIRDYFGEKIAMYFAWLGFYTGWLVPAAIVGILVFLYGLVSMETDVPSRDICSSGQKYRMCPTCDEQQGCQYWYLSEICLFSRLSVMFDHSGTVFYAVFISFW</sequence>
<feature type="transmembrane region" description="Helical" evidence="8">
    <location>
        <begin position="74"/>
        <end position="101"/>
    </location>
</feature>
<keyword evidence="7" id="KW-0325">Glycoprotein</keyword>
<dbReference type="EMBL" id="CAJPIZ010021241">
    <property type="protein sequence ID" value="CAG2117551.1"/>
    <property type="molecule type" value="Genomic_DNA"/>
</dbReference>
<evidence type="ECO:0000256" key="7">
    <source>
        <dbReference type="ARBA" id="ARBA00023180"/>
    </source>
</evidence>
<reference evidence="11" key="1">
    <citation type="submission" date="2020-11" db="EMBL/GenBank/DDBJ databases">
        <authorList>
            <person name="Tran Van P."/>
        </authorList>
    </citation>
    <scope>NUCLEOTIDE SEQUENCE</scope>
</reference>
<keyword evidence="4 8" id="KW-0812">Transmembrane</keyword>
<dbReference type="OrthoDB" id="296386at2759"/>
<protein>
    <recommendedName>
        <fullName evidence="8">Anoctamin</fullName>
    </recommendedName>
</protein>
<evidence type="ECO:0000256" key="1">
    <source>
        <dbReference type="ARBA" id="ARBA00004651"/>
    </source>
</evidence>
<comment type="caution">
    <text evidence="8">Lacks conserved residue(s) required for the propagation of feature annotation.</text>
</comment>
<keyword evidence="12" id="KW-1185">Reference proteome</keyword>
<dbReference type="GO" id="GO:0046983">
    <property type="term" value="F:protein dimerization activity"/>
    <property type="evidence" value="ECO:0007669"/>
    <property type="project" value="InterPro"/>
</dbReference>
<keyword evidence="3" id="KW-1003">Cell membrane</keyword>